<sequence>PTAQLDNLPTAHQASPPTAHLTNLPTVHLDSGQTVHQNGTQLSGGILTCTTEKIHHGLLQTGHDTSAKYEIEQCKVGHGTSPNGTIL</sequence>
<feature type="region of interest" description="Disordered" evidence="1">
    <location>
        <begin position="1"/>
        <end position="25"/>
    </location>
</feature>
<name>A0A0B7BNT6_9EUPU</name>
<proteinExistence type="predicted"/>
<dbReference type="EMBL" id="HACG01048069">
    <property type="protein sequence ID" value="CEK94934.1"/>
    <property type="molecule type" value="Transcribed_RNA"/>
</dbReference>
<accession>A0A0B7BNT6</accession>
<gene>
    <name evidence="2" type="primary">ORF204552</name>
    <name evidence="3" type="synonym">ORF204595</name>
</gene>
<evidence type="ECO:0000313" key="3">
    <source>
        <dbReference type="EMBL" id="CEK94936.1"/>
    </source>
</evidence>
<evidence type="ECO:0000313" key="2">
    <source>
        <dbReference type="EMBL" id="CEK94934.1"/>
    </source>
</evidence>
<feature type="non-terminal residue" evidence="2">
    <location>
        <position position="1"/>
    </location>
</feature>
<dbReference type="AlphaFoldDB" id="A0A0B7BNT6"/>
<evidence type="ECO:0000256" key="1">
    <source>
        <dbReference type="SAM" id="MobiDB-lite"/>
    </source>
</evidence>
<protein>
    <submittedName>
        <fullName evidence="2">Uncharacterized protein</fullName>
    </submittedName>
</protein>
<dbReference type="EMBL" id="HACG01048071">
    <property type="protein sequence ID" value="CEK94936.1"/>
    <property type="molecule type" value="Transcribed_RNA"/>
</dbReference>
<reference evidence="2" key="1">
    <citation type="submission" date="2014-12" db="EMBL/GenBank/DDBJ databases">
        <title>Insight into the proteome of Arion vulgaris.</title>
        <authorList>
            <person name="Aradska J."/>
            <person name="Bulat T."/>
            <person name="Smidak R."/>
            <person name="Sarate P."/>
            <person name="Gangsoo J."/>
            <person name="Sialana F."/>
            <person name="Bilban M."/>
            <person name="Lubec G."/>
        </authorList>
    </citation>
    <scope>NUCLEOTIDE SEQUENCE</scope>
    <source>
        <tissue evidence="2">Skin</tissue>
    </source>
</reference>
<organism evidence="2">
    <name type="scientific">Arion vulgaris</name>
    <dbReference type="NCBI Taxonomy" id="1028688"/>
    <lineage>
        <taxon>Eukaryota</taxon>
        <taxon>Metazoa</taxon>
        <taxon>Spiralia</taxon>
        <taxon>Lophotrochozoa</taxon>
        <taxon>Mollusca</taxon>
        <taxon>Gastropoda</taxon>
        <taxon>Heterobranchia</taxon>
        <taxon>Euthyneura</taxon>
        <taxon>Panpulmonata</taxon>
        <taxon>Eupulmonata</taxon>
        <taxon>Stylommatophora</taxon>
        <taxon>Helicina</taxon>
        <taxon>Arionoidea</taxon>
        <taxon>Arionidae</taxon>
        <taxon>Arion</taxon>
    </lineage>
</organism>